<dbReference type="Proteomes" id="UP000828390">
    <property type="component" value="Unassembled WGS sequence"/>
</dbReference>
<protein>
    <submittedName>
        <fullName evidence="1">Uncharacterized protein</fullName>
    </submittedName>
</protein>
<reference evidence="1" key="2">
    <citation type="submission" date="2020-11" db="EMBL/GenBank/DDBJ databases">
        <authorList>
            <person name="McCartney M.A."/>
            <person name="Auch B."/>
            <person name="Kono T."/>
            <person name="Mallez S."/>
            <person name="Becker A."/>
            <person name="Gohl D.M."/>
            <person name="Silverstein K.A.T."/>
            <person name="Koren S."/>
            <person name="Bechman K.B."/>
            <person name="Herman A."/>
            <person name="Abrahante J.E."/>
            <person name="Garbe J."/>
        </authorList>
    </citation>
    <scope>NUCLEOTIDE SEQUENCE</scope>
    <source>
        <strain evidence="1">Duluth1</strain>
        <tissue evidence="1">Whole animal</tissue>
    </source>
</reference>
<sequence>MEKILGVKADNEVQKKRWIEPFQELLYRPASAKPPDKPQAICQSSVVKKRWIEPFQELLYRQASARSPDKPLAICQSSVAYSRRKISTAQSSSWISASLQDLTAYCQKLYRLTSRPGRSNSTRSSA</sequence>
<evidence type="ECO:0000313" key="2">
    <source>
        <dbReference type="Proteomes" id="UP000828390"/>
    </source>
</evidence>
<proteinExistence type="predicted"/>
<dbReference type="AlphaFoldDB" id="A0A9D4IG07"/>
<reference evidence="1" key="1">
    <citation type="journal article" date="2019" name="bioRxiv">
        <title>The Genome of the Zebra Mussel, Dreissena polymorpha: A Resource for Invasive Species Research.</title>
        <authorList>
            <person name="McCartney M.A."/>
            <person name="Auch B."/>
            <person name="Kono T."/>
            <person name="Mallez S."/>
            <person name="Zhang Y."/>
            <person name="Obille A."/>
            <person name="Becker A."/>
            <person name="Abrahante J.E."/>
            <person name="Garbe J."/>
            <person name="Badalamenti J.P."/>
            <person name="Herman A."/>
            <person name="Mangelson H."/>
            <person name="Liachko I."/>
            <person name="Sullivan S."/>
            <person name="Sone E.D."/>
            <person name="Koren S."/>
            <person name="Silverstein K.A.T."/>
            <person name="Beckman K.B."/>
            <person name="Gohl D.M."/>
        </authorList>
    </citation>
    <scope>NUCLEOTIDE SEQUENCE</scope>
    <source>
        <strain evidence="1">Duluth1</strain>
        <tissue evidence="1">Whole animal</tissue>
    </source>
</reference>
<dbReference type="EMBL" id="JAIWYP010000009">
    <property type="protein sequence ID" value="KAH3770613.1"/>
    <property type="molecule type" value="Genomic_DNA"/>
</dbReference>
<evidence type="ECO:0000313" key="1">
    <source>
        <dbReference type="EMBL" id="KAH3770613.1"/>
    </source>
</evidence>
<keyword evidence="2" id="KW-1185">Reference proteome</keyword>
<gene>
    <name evidence="1" type="ORF">DPMN_171902</name>
</gene>
<organism evidence="1 2">
    <name type="scientific">Dreissena polymorpha</name>
    <name type="common">Zebra mussel</name>
    <name type="synonym">Mytilus polymorpha</name>
    <dbReference type="NCBI Taxonomy" id="45954"/>
    <lineage>
        <taxon>Eukaryota</taxon>
        <taxon>Metazoa</taxon>
        <taxon>Spiralia</taxon>
        <taxon>Lophotrochozoa</taxon>
        <taxon>Mollusca</taxon>
        <taxon>Bivalvia</taxon>
        <taxon>Autobranchia</taxon>
        <taxon>Heteroconchia</taxon>
        <taxon>Euheterodonta</taxon>
        <taxon>Imparidentia</taxon>
        <taxon>Neoheterodontei</taxon>
        <taxon>Myida</taxon>
        <taxon>Dreissenoidea</taxon>
        <taxon>Dreissenidae</taxon>
        <taxon>Dreissena</taxon>
    </lineage>
</organism>
<comment type="caution">
    <text evidence="1">The sequence shown here is derived from an EMBL/GenBank/DDBJ whole genome shotgun (WGS) entry which is preliminary data.</text>
</comment>
<accession>A0A9D4IG07</accession>
<name>A0A9D4IG07_DREPO</name>